<keyword evidence="1" id="KW-0812">Transmembrane</keyword>
<organism evidence="2">
    <name type="scientific">Arundo donax</name>
    <name type="common">Giant reed</name>
    <name type="synonym">Donax arundinaceus</name>
    <dbReference type="NCBI Taxonomy" id="35708"/>
    <lineage>
        <taxon>Eukaryota</taxon>
        <taxon>Viridiplantae</taxon>
        <taxon>Streptophyta</taxon>
        <taxon>Embryophyta</taxon>
        <taxon>Tracheophyta</taxon>
        <taxon>Spermatophyta</taxon>
        <taxon>Magnoliopsida</taxon>
        <taxon>Liliopsida</taxon>
        <taxon>Poales</taxon>
        <taxon>Poaceae</taxon>
        <taxon>PACMAD clade</taxon>
        <taxon>Arundinoideae</taxon>
        <taxon>Arundineae</taxon>
        <taxon>Arundo</taxon>
    </lineage>
</organism>
<feature type="transmembrane region" description="Helical" evidence="1">
    <location>
        <begin position="6"/>
        <end position="28"/>
    </location>
</feature>
<protein>
    <submittedName>
        <fullName evidence="2">Uncharacterized protein</fullName>
    </submittedName>
</protein>
<proteinExistence type="predicted"/>
<reference evidence="2" key="1">
    <citation type="submission" date="2014-09" db="EMBL/GenBank/DDBJ databases">
        <authorList>
            <person name="Magalhaes I.L.F."/>
            <person name="Oliveira U."/>
            <person name="Santos F.R."/>
            <person name="Vidigal T.H.D.A."/>
            <person name="Brescovit A.D."/>
            <person name="Santos A.J."/>
        </authorList>
    </citation>
    <scope>NUCLEOTIDE SEQUENCE</scope>
    <source>
        <tissue evidence="2">Shoot tissue taken approximately 20 cm above the soil surface</tissue>
    </source>
</reference>
<dbReference type="EMBL" id="GBRH01178983">
    <property type="protein sequence ID" value="JAE18913.1"/>
    <property type="molecule type" value="Transcribed_RNA"/>
</dbReference>
<keyword evidence="1" id="KW-0472">Membrane</keyword>
<name>A0A0A9GE12_ARUDO</name>
<dbReference type="AlphaFoldDB" id="A0A0A9GE12"/>
<evidence type="ECO:0000313" key="2">
    <source>
        <dbReference type="EMBL" id="JAE18913.1"/>
    </source>
</evidence>
<sequence>MYKLEFSFWYLQCSVSTTLASAILYRFFFEDFVLYALYGTPCPTDRFHCTSCP</sequence>
<keyword evidence="1" id="KW-1133">Transmembrane helix</keyword>
<accession>A0A0A9GE12</accession>
<evidence type="ECO:0000256" key="1">
    <source>
        <dbReference type="SAM" id="Phobius"/>
    </source>
</evidence>
<reference evidence="2" key="2">
    <citation type="journal article" date="2015" name="Data Brief">
        <title>Shoot transcriptome of the giant reed, Arundo donax.</title>
        <authorList>
            <person name="Barrero R.A."/>
            <person name="Guerrero F.D."/>
            <person name="Moolhuijzen P."/>
            <person name="Goolsby J.A."/>
            <person name="Tidwell J."/>
            <person name="Bellgard S.E."/>
            <person name="Bellgard M.I."/>
        </authorList>
    </citation>
    <scope>NUCLEOTIDE SEQUENCE</scope>
    <source>
        <tissue evidence="2">Shoot tissue taken approximately 20 cm above the soil surface</tissue>
    </source>
</reference>